<protein>
    <recommendedName>
        <fullName evidence="2">EF-hand domain-containing protein</fullName>
    </recommendedName>
</protein>
<dbReference type="AlphaFoldDB" id="A0A4Y2L4X4"/>
<sequence>MARCPHELERVLLRRRIHPHHHHHCAWGPEEYEVTRKTVVTSPRRIRKSCCPCSCCGYSWDLFQSPATVNPRVNHAISDPTYCKLHTWFTRFDKTGRGFLDLDELGCLLHHKGASLPVYQLRRLFDEADADNDGRLSFAEFVHMWHQAAVHDEEFLSTTDCRDLVDIARAYDLQPRVFCHHCDFAHGNIEVSSGNSSRKLH</sequence>
<keyword evidence="1" id="KW-0106">Calcium</keyword>
<evidence type="ECO:0000259" key="2">
    <source>
        <dbReference type="PROSITE" id="PS50222"/>
    </source>
</evidence>
<dbReference type="PROSITE" id="PS00018">
    <property type="entry name" value="EF_HAND_1"/>
    <property type="match status" value="1"/>
</dbReference>
<dbReference type="Proteomes" id="UP000499080">
    <property type="component" value="Unassembled WGS sequence"/>
</dbReference>
<evidence type="ECO:0000313" key="4">
    <source>
        <dbReference type="Proteomes" id="UP000499080"/>
    </source>
</evidence>
<dbReference type="EMBL" id="BGPR01005357">
    <property type="protein sequence ID" value="GBN09459.1"/>
    <property type="molecule type" value="Genomic_DNA"/>
</dbReference>
<dbReference type="SMART" id="SM00054">
    <property type="entry name" value="EFh"/>
    <property type="match status" value="2"/>
</dbReference>
<dbReference type="InterPro" id="IPR018247">
    <property type="entry name" value="EF_Hand_1_Ca_BS"/>
</dbReference>
<evidence type="ECO:0000256" key="1">
    <source>
        <dbReference type="ARBA" id="ARBA00022837"/>
    </source>
</evidence>
<gene>
    <name evidence="3" type="ORF">AVEN_116685_1</name>
</gene>
<organism evidence="3 4">
    <name type="scientific">Araneus ventricosus</name>
    <name type="common">Orbweaver spider</name>
    <name type="synonym">Epeira ventricosa</name>
    <dbReference type="NCBI Taxonomy" id="182803"/>
    <lineage>
        <taxon>Eukaryota</taxon>
        <taxon>Metazoa</taxon>
        <taxon>Ecdysozoa</taxon>
        <taxon>Arthropoda</taxon>
        <taxon>Chelicerata</taxon>
        <taxon>Arachnida</taxon>
        <taxon>Araneae</taxon>
        <taxon>Araneomorphae</taxon>
        <taxon>Entelegynae</taxon>
        <taxon>Araneoidea</taxon>
        <taxon>Araneidae</taxon>
        <taxon>Araneus</taxon>
    </lineage>
</organism>
<reference evidence="3 4" key="1">
    <citation type="journal article" date="2019" name="Sci. Rep.">
        <title>Orb-weaving spider Araneus ventricosus genome elucidates the spidroin gene catalogue.</title>
        <authorList>
            <person name="Kono N."/>
            <person name="Nakamura H."/>
            <person name="Ohtoshi R."/>
            <person name="Moran D.A.P."/>
            <person name="Shinohara A."/>
            <person name="Yoshida Y."/>
            <person name="Fujiwara M."/>
            <person name="Mori M."/>
            <person name="Tomita M."/>
            <person name="Arakawa K."/>
        </authorList>
    </citation>
    <scope>NUCLEOTIDE SEQUENCE [LARGE SCALE GENOMIC DNA]</scope>
</reference>
<keyword evidence="4" id="KW-1185">Reference proteome</keyword>
<dbReference type="Pfam" id="PF13499">
    <property type="entry name" value="EF-hand_7"/>
    <property type="match status" value="1"/>
</dbReference>
<dbReference type="OrthoDB" id="343296at2759"/>
<accession>A0A4Y2L4X4</accession>
<dbReference type="InterPro" id="IPR002048">
    <property type="entry name" value="EF_hand_dom"/>
</dbReference>
<proteinExistence type="predicted"/>
<comment type="caution">
    <text evidence="3">The sequence shown here is derived from an EMBL/GenBank/DDBJ whole genome shotgun (WGS) entry which is preliminary data.</text>
</comment>
<dbReference type="GO" id="GO:0005509">
    <property type="term" value="F:calcium ion binding"/>
    <property type="evidence" value="ECO:0007669"/>
    <property type="project" value="InterPro"/>
</dbReference>
<feature type="domain" description="EF-hand" evidence="2">
    <location>
        <begin position="120"/>
        <end position="151"/>
    </location>
</feature>
<name>A0A4Y2L4X4_ARAVE</name>
<feature type="domain" description="EF-hand" evidence="2">
    <location>
        <begin position="84"/>
        <end position="115"/>
    </location>
</feature>
<evidence type="ECO:0000313" key="3">
    <source>
        <dbReference type="EMBL" id="GBN09459.1"/>
    </source>
</evidence>
<dbReference type="InterPro" id="IPR011992">
    <property type="entry name" value="EF-hand-dom_pair"/>
</dbReference>
<dbReference type="Gene3D" id="1.10.238.10">
    <property type="entry name" value="EF-hand"/>
    <property type="match status" value="1"/>
</dbReference>
<dbReference type="CDD" id="cd00051">
    <property type="entry name" value="EFh"/>
    <property type="match status" value="1"/>
</dbReference>
<dbReference type="PROSITE" id="PS50222">
    <property type="entry name" value="EF_HAND_2"/>
    <property type="match status" value="2"/>
</dbReference>
<dbReference type="SUPFAM" id="SSF47473">
    <property type="entry name" value="EF-hand"/>
    <property type="match status" value="1"/>
</dbReference>